<reference evidence="1 2" key="2">
    <citation type="journal article" date="2016" name="Genome Announc.">
        <title>Complete Genome Sequences of Two Interactive Moderate Thermophiles, Paenibacillus napthalenovorans 32O-Y and Paenibacillus sp. 32O-W.</title>
        <authorList>
            <person name="Butler R.R.III."/>
            <person name="Wang J."/>
            <person name="Stark B.C."/>
            <person name="Pombert J.F."/>
        </authorList>
    </citation>
    <scope>NUCLEOTIDE SEQUENCE [LARGE SCALE GENOMIC DNA]</scope>
    <source>
        <strain evidence="1 2">32O-Y</strain>
    </source>
</reference>
<evidence type="ECO:0000313" key="2">
    <source>
        <dbReference type="Proteomes" id="UP000061660"/>
    </source>
</evidence>
<name>A0A0U2UHG5_9BACL</name>
<organism evidence="1 2">
    <name type="scientific">Paenibacillus naphthalenovorans</name>
    <dbReference type="NCBI Taxonomy" id="162209"/>
    <lineage>
        <taxon>Bacteria</taxon>
        <taxon>Bacillati</taxon>
        <taxon>Bacillota</taxon>
        <taxon>Bacilli</taxon>
        <taxon>Bacillales</taxon>
        <taxon>Paenibacillaceae</taxon>
        <taxon>Paenibacillus</taxon>
    </lineage>
</organism>
<keyword evidence="2" id="KW-1185">Reference proteome</keyword>
<dbReference type="KEGG" id="pnp:IJ22_22300"/>
<evidence type="ECO:0000313" key="1">
    <source>
        <dbReference type="EMBL" id="ALS22604.1"/>
    </source>
</evidence>
<dbReference type="AlphaFoldDB" id="A0A0U2UHG5"/>
<gene>
    <name evidence="1" type="ORF">IJ22_22300</name>
</gene>
<dbReference type="PATRIC" id="fig|162209.4.peg.2375"/>
<dbReference type="OrthoDB" id="2624974at2"/>
<dbReference type="RefSeq" id="WP_054817799.1">
    <property type="nucleotide sequence ID" value="NZ_BJCS01000001.1"/>
</dbReference>
<accession>A0A0U2UHG5</accession>
<protein>
    <submittedName>
        <fullName evidence="1">Uncharacterized protein</fullName>
    </submittedName>
</protein>
<dbReference type="EMBL" id="CP013652">
    <property type="protein sequence ID" value="ALS22604.1"/>
    <property type="molecule type" value="Genomic_DNA"/>
</dbReference>
<dbReference type="Proteomes" id="UP000061660">
    <property type="component" value="Chromosome"/>
</dbReference>
<sequence>MWESVLKKDQLELQMNSNDKSIRFRVSEQKETAERIELELNQSEMFELLHAFLTINRSFNKETMYYDEAVQA</sequence>
<reference evidence="2" key="1">
    <citation type="submission" date="2015-12" db="EMBL/GenBank/DDBJ databases">
        <title>Complete genome sequences of two moderately thermophilic Paenibacillus species.</title>
        <authorList>
            <person name="Butler R.III."/>
            <person name="Wang J."/>
            <person name="Stark B.C."/>
            <person name="Pombert J.-F."/>
        </authorList>
    </citation>
    <scope>NUCLEOTIDE SEQUENCE [LARGE SCALE GENOMIC DNA]</scope>
    <source>
        <strain evidence="2">32O-Y</strain>
    </source>
</reference>
<proteinExistence type="predicted"/>